<dbReference type="AlphaFoldDB" id="A0A101EJW6"/>
<sequence>MFEFLRRRKEKHGVPIYISEPTIIYHTQTERAILKIIEERLNSNNFILPSEYGLKPTQHMIKDAEIFVAIGIVGKFTSLVVREIKTAQELKKKIYTLNVARKGEEIYYDFFEGIPEDLEWLNEEETNKLYEDFRREEFSGFMKVFLGDRKKQW</sequence>
<accession>A0A101EJW6</accession>
<evidence type="ECO:0000313" key="1">
    <source>
        <dbReference type="EMBL" id="KUK16737.1"/>
    </source>
</evidence>
<name>A0A101EJW6_9EURY</name>
<dbReference type="Proteomes" id="UP000053911">
    <property type="component" value="Unassembled WGS sequence"/>
</dbReference>
<evidence type="ECO:0000313" key="2">
    <source>
        <dbReference type="Proteomes" id="UP000053911"/>
    </source>
</evidence>
<gene>
    <name evidence="1" type="ORF">XD54_1978</name>
</gene>
<reference evidence="2" key="1">
    <citation type="journal article" date="2015" name="MBio">
        <title>Genome-Resolved Metagenomic Analysis Reveals Roles for Candidate Phyla and Other Microbial Community Members in Biogeochemical Transformations in Oil Reservoirs.</title>
        <authorList>
            <person name="Hu P."/>
            <person name="Tom L."/>
            <person name="Singh A."/>
            <person name="Thomas B.C."/>
            <person name="Baker B.J."/>
            <person name="Piceno Y.M."/>
            <person name="Andersen G.L."/>
            <person name="Banfield J.F."/>
        </authorList>
    </citation>
    <scope>NUCLEOTIDE SEQUENCE [LARGE SCALE GENOMIC DNA]</scope>
</reference>
<organism evidence="1 2">
    <name type="scientific">Thermococcus sibiricus</name>
    <dbReference type="NCBI Taxonomy" id="172049"/>
    <lineage>
        <taxon>Archaea</taxon>
        <taxon>Methanobacteriati</taxon>
        <taxon>Methanobacteriota</taxon>
        <taxon>Thermococci</taxon>
        <taxon>Thermococcales</taxon>
        <taxon>Thermococcaceae</taxon>
        <taxon>Thermococcus</taxon>
    </lineage>
</organism>
<protein>
    <submittedName>
        <fullName evidence="1">Uncharacterized protein</fullName>
    </submittedName>
</protein>
<dbReference type="RefSeq" id="WP_015848837.1">
    <property type="nucleotide sequence ID" value="NZ_LGFD01000071.1"/>
</dbReference>
<dbReference type="GeneID" id="8095540"/>
<proteinExistence type="predicted"/>
<dbReference type="EMBL" id="LGFD01000071">
    <property type="protein sequence ID" value="KUK16737.1"/>
    <property type="molecule type" value="Genomic_DNA"/>
</dbReference>
<comment type="caution">
    <text evidence="1">The sequence shown here is derived from an EMBL/GenBank/DDBJ whole genome shotgun (WGS) entry which is preliminary data.</text>
</comment>
<dbReference type="OMA" id="LYHTKTE"/>
<dbReference type="PATRIC" id="fig|172049.5.peg.215"/>